<dbReference type="EMBL" id="JAKOGI010000166">
    <property type="protein sequence ID" value="KAJ8441448.1"/>
    <property type="molecule type" value="Genomic_DNA"/>
</dbReference>
<feature type="domain" description="DUF7906" evidence="3">
    <location>
        <begin position="88"/>
        <end position="305"/>
    </location>
</feature>
<protein>
    <recommendedName>
        <fullName evidence="3">DUF7906 domain-containing protein</fullName>
    </recommendedName>
</protein>
<name>A0A9Q1QGD0_9CARY</name>
<keyword evidence="2" id="KW-0732">Signal</keyword>
<feature type="chain" id="PRO_5040294664" description="DUF7906 domain-containing protein" evidence="2">
    <location>
        <begin position="34"/>
        <end position="764"/>
    </location>
</feature>
<evidence type="ECO:0000313" key="5">
    <source>
        <dbReference type="Proteomes" id="UP001153076"/>
    </source>
</evidence>
<comment type="caution">
    <text evidence="4">The sequence shown here is derived from an EMBL/GenBank/DDBJ whole genome shotgun (WGS) entry which is preliminary data.</text>
</comment>
<proteinExistence type="predicted"/>
<sequence>MSTAAGHPPAGLAASLFPLLLLLLLHFSLLTSAAIPGLDSFLTQQFRVDPHGSNDTLHILPSRLKSALSSLSSTSAASSAALLSLSLPISVHVKLVGSYFSADSPNLLSSFISASLSSDCFTLITPFDSQSHHLSLSHSLHLDASLGSPSLSSSLSSALRGALNSTASSLRSPLTAVHYSVIDDLIAADYQKEKALHGVYIYLIHLGPRSKPYAYTYSSSATGSESSPAFTKCLGTVWTGKGRYIWVDLGAGPVDYGPALSGDGLLPKGEFHHLAALLGRPRSQKTVHADLASVVYSAYQVLVVPSLRIPVPFENSLVVQFIHVYEGGSDDEGSKFGLDWKKIERTFLDEANEKELLVGDQSLSFKKYAIKYKDCALCSFAISKSISSYTSRFLFDNYTLIVSEYVDSKKLHQILSDSAEEFKRLAGVHEEEDFGRVLPVYVFDLEYSMLLMLDRYHQSVAFKDMVVAIRTRNTQTVSEYSCNGRHVFTQTRELERPLVGSILQSMWGVSPTHLIWSPRHNSTLVDYTWSIGQTPFGPFSDISSLSFVQKDAARRNVLLTSLNYSITSAIDVLESVKAHGGYQKLLKGHQNVEFTQRWFLFKYKLDKMISSLSHWDFELASYYLRSSDHDLFAMHSIVYHASQELEASLTCFKDPPFPWASVSMSAATFCVLCYVYAKRDNFQRRQPINNNQFGLCVDRLHCYSSYRMVYCTLASTVLNLTCDQLDYAFGQHEPFENSPRSFQPERQPWKLSSLREDFNGEDLK</sequence>
<evidence type="ECO:0000313" key="4">
    <source>
        <dbReference type="EMBL" id="KAJ8441448.1"/>
    </source>
</evidence>
<gene>
    <name evidence="4" type="ORF">Cgig2_023634</name>
</gene>
<feature type="signal peptide" evidence="2">
    <location>
        <begin position="1"/>
        <end position="33"/>
    </location>
</feature>
<dbReference type="InterPro" id="IPR057228">
    <property type="entry name" value="DUF7906"/>
</dbReference>
<keyword evidence="5" id="KW-1185">Reference proteome</keyword>
<dbReference type="PANTHER" id="PTHR31515:SF4">
    <property type="entry name" value="TRANSMEMBRANE PROTEIN"/>
    <property type="match status" value="1"/>
</dbReference>
<feature type="region of interest" description="Disordered" evidence="1">
    <location>
        <begin position="735"/>
        <end position="764"/>
    </location>
</feature>
<dbReference type="AlphaFoldDB" id="A0A9Q1QGD0"/>
<evidence type="ECO:0000259" key="3">
    <source>
        <dbReference type="Pfam" id="PF25483"/>
    </source>
</evidence>
<accession>A0A9Q1QGD0</accession>
<reference evidence="4" key="1">
    <citation type="submission" date="2022-04" db="EMBL/GenBank/DDBJ databases">
        <title>Carnegiea gigantea Genome sequencing and assembly v2.</title>
        <authorList>
            <person name="Copetti D."/>
            <person name="Sanderson M.J."/>
            <person name="Burquez A."/>
            <person name="Wojciechowski M.F."/>
        </authorList>
    </citation>
    <scope>NUCLEOTIDE SEQUENCE</scope>
    <source>
        <strain evidence="4">SGP5-SGP5p</strain>
        <tissue evidence="4">Aerial part</tissue>
    </source>
</reference>
<dbReference type="OrthoDB" id="18100at2759"/>
<dbReference type="Proteomes" id="UP001153076">
    <property type="component" value="Unassembled WGS sequence"/>
</dbReference>
<evidence type="ECO:0000256" key="1">
    <source>
        <dbReference type="SAM" id="MobiDB-lite"/>
    </source>
</evidence>
<feature type="compositionally biased region" description="Basic and acidic residues" evidence="1">
    <location>
        <begin position="753"/>
        <end position="764"/>
    </location>
</feature>
<organism evidence="4 5">
    <name type="scientific">Carnegiea gigantea</name>
    <dbReference type="NCBI Taxonomy" id="171969"/>
    <lineage>
        <taxon>Eukaryota</taxon>
        <taxon>Viridiplantae</taxon>
        <taxon>Streptophyta</taxon>
        <taxon>Embryophyta</taxon>
        <taxon>Tracheophyta</taxon>
        <taxon>Spermatophyta</taxon>
        <taxon>Magnoliopsida</taxon>
        <taxon>eudicotyledons</taxon>
        <taxon>Gunneridae</taxon>
        <taxon>Pentapetalae</taxon>
        <taxon>Caryophyllales</taxon>
        <taxon>Cactineae</taxon>
        <taxon>Cactaceae</taxon>
        <taxon>Cactoideae</taxon>
        <taxon>Echinocereeae</taxon>
        <taxon>Carnegiea</taxon>
    </lineage>
</organism>
<dbReference type="PANTHER" id="PTHR31515">
    <property type="entry name" value="TRANSMEMBRANE PROTEIN-RELATED"/>
    <property type="match status" value="1"/>
</dbReference>
<evidence type="ECO:0000256" key="2">
    <source>
        <dbReference type="SAM" id="SignalP"/>
    </source>
</evidence>
<dbReference type="Pfam" id="PF25483">
    <property type="entry name" value="DUF7906"/>
    <property type="match status" value="1"/>
</dbReference>